<gene>
    <name evidence="2" type="ORF">ACFSQ3_10305</name>
</gene>
<sequence length="76" mass="8332">MDDKNKKPKTADESGKAENEKANYTNFPPQEDDKKGTQKEYDPDIEETTDEEEVDNASGPLAGNAAGNVDPEKTDD</sequence>
<reference evidence="3" key="1">
    <citation type="journal article" date="2019" name="Int. J. Syst. Evol. Microbiol.">
        <title>The Global Catalogue of Microorganisms (GCM) 10K type strain sequencing project: providing services to taxonomists for standard genome sequencing and annotation.</title>
        <authorList>
            <consortium name="The Broad Institute Genomics Platform"/>
            <consortium name="The Broad Institute Genome Sequencing Center for Infectious Disease"/>
            <person name="Wu L."/>
            <person name="Ma J."/>
        </authorList>
    </citation>
    <scope>NUCLEOTIDE SEQUENCE [LARGE SCALE GENOMIC DNA]</scope>
    <source>
        <strain evidence="3">KCTC 42248</strain>
    </source>
</reference>
<proteinExistence type="predicted"/>
<comment type="caution">
    <text evidence="2">The sequence shown here is derived from an EMBL/GenBank/DDBJ whole genome shotgun (WGS) entry which is preliminary data.</text>
</comment>
<name>A0ABW5NJN6_9SPHI</name>
<organism evidence="2 3">
    <name type="scientific">Sphingobacterium corticis</name>
    <dbReference type="NCBI Taxonomy" id="1812823"/>
    <lineage>
        <taxon>Bacteria</taxon>
        <taxon>Pseudomonadati</taxon>
        <taxon>Bacteroidota</taxon>
        <taxon>Sphingobacteriia</taxon>
        <taxon>Sphingobacteriales</taxon>
        <taxon>Sphingobacteriaceae</taxon>
        <taxon>Sphingobacterium</taxon>
    </lineage>
</organism>
<dbReference type="Proteomes" id="UP001597393">
    <property type="component" value="Unassembled WGS sequence"/>
</dbReference>
<dbReference type="RefSeq" id="WP_380869472.1">
    <property type="nucleotide sequence ID" value="NZ_JBHUMA010000006.1"/>
</dbReference>
<feature type="region of interest" description="Disordered" evidence="1">
    <location>
        <begin position="1"/>
        <end position="76"/>
    </location>
</feature>
<evidence type="ECO:0000313" key="2">
    <source>
        <dbReference type="EMBL" id="MFD2599346.1"/>
    </source>
</evidence>
<evidence type="ECO:0000313" key="3">
    <source>
        <dbReference type="Proteomes" id="UP001597393"/>
    </source>
</evidence>
<feature type="compositionally biased region" description="Basic and acidic residues" evidence="1">
    <location>
        <begin position="31"/>
        <end position="42"/>
    </location>
</feature>
<dbReference type="EMBL" id="JBHUMA010000006">
    <property type="protein sequence ID" value="MFD2599346.1"/>
    <property type="molecule type" value="Genomic_DNA"/>
</dbReference>
<feature type="compositionally biased region" description="Acidic residues" evidence="1">
    <location>
        <begin position="43"/>
        <end position="55"/>
    </location>
</feature>
<evidence type="ECO:0000256" key="1">
    <source>
        <dbReference type="SAM" id="MobiDB-lite"/>
    </source>
</evidence>
<accession>A0ABW5NJN6</accession>
<feature type="compositionally biased region" description="Basic and acidic residues" evidence="1">
    <location>
        <begin position="1"/>
        <end position="21"/>
    </location>
</feature>
<keyword evidence="3" id="KW-1185">Reference proteome</keyword>
<protein>
    <submittedName>
        <fullName evidence="2">Uncharacterized protein</fullName>
    </submittedName>
</protein>